<dbReference type="Proteomes" id="UP000182062">
    <property type="component" value="Unassembled WGS sequence"/>
</dbReference>
<proteinExistence type="predicted"/>
<evidence type="ECO:0000256" key="1">
    <source>
        <dbReference type="SAM" id="MobiDB-lite"/>
    </source>
</evidence>
<comment type="caution">
    <text evidence="2">The sequence shown here is derived from an EMBL/GenBank/DDBJ whole genome shotgun (WGS) entry which is preliminary data.</text>
</comment>
<evidence type="ECO:0000313" key="2">
    <source>
        <dbReference type="EMBL" id="OIU69600.1"/>
    </source>
</evidence>
<sequence length="60" mass="6963">MIQKIYQFHHRVDWSGRHLTPTGDRGKVETPQERSSEEARLPPRGKQVPEAKRNGLDKNV</sequence>
<evidence type="ECO:0000313" key="3">
    <source>
        <dbReference type="Proteomes" id="UP000182062"/>
    </source>
</evidence>
<dbReference type="AlphaFoldDB" id="A0A1J6WCI8"/>
<dbReference type="EMBL" id="MINN01000117">
    <property type="protein sequence ID" value="OIU69600.1"/>
    <property type="molecule type" value="Genomic_DNA"/>
</dbReference>
<keyword evidence="3" id="KW-1185">Reference proteome</keyword>
<name>A0A1J6WCI8_9BACI</name>
<feature type="compositionally biased region" description="Basic and acidic residues" evidence="1">
    <location>
        <begin position="24"/>
        <end position="60"/>
    </location>
</feature>
<reference evidence="2 3" key="1">
    <citation type="submission" date="2016-09" db="EMBL/GenBank/DDBJ databases">
        <title>Bacillus aquimaris SAMM genome sequence reveals colonization and biosurfactant production capacities.</title>
        <authorList>
            <person name="Waghmode S.R."/>
            <person name="Suryavanshi M.V."/>
        </authorList>
    </citation>
    <scope>NUCLEOTIDE SEQUENCE [LARGE SCALE GENOMIC DNA]</scope>
    <source>
        <strain evidence="2 3">SAMM</strain>
    </source>
</reference>
<protein>
    <submittedName>
        <fullName evidence="2">Uncharacterized protein</fullName>
    </submittedName>
</protein>
<feature type="region of interest" description="Disordered" evidence="1">
    <location>
        <begin position="15"/>
        <end position="60"/>
    </location>
</feature>
<organism evidence="2 3">
    <name type="scientific">Rossellomorea aquimaris</name>
    <dbReference type="NCBI Taxonomy" id="189382"/>
    <lineage>
        <taxon>Bacteria</taxon>
        <taxon>Bacillati</taxon>
        <taxon>Bacillota</taxon>
        <taxon>Bacilli</taxon>
        <taxon>Bacillales</taxon>
        <taxon>Bacillaceae</taxon>
        <taxon>Rossellomorea</taxon>
    </lineage>
</organism>
<accession>A0A1J6WCI8</accession>
<gene>
    <name evidence="2" type="ORF">BHE18_01370</name>
</gene>